<reference evidence="3" key="1">
    <citation type="submission" date="2022-01" db="EMBL/GenBank/DDBJ databases">
        <authorList>
            <person name="King R."/>
        </authorList>
    </citation>
    <scope>NUCLEOTIDE SEQUENCE</scope>
</reference>
<dbReference type="SUPFAM" id="SSF54695">
    <property type="entry name" value="POZ domain"/>
    <property type="match status" value="1"/>
</dbReference>
<feature type="coiled-coil region" evidence="1">
    <location>
        <begin position="188"/>
        <end position="236"/>
    </location>
</feature>
<dbReference type="Proteomes" id="UP001153620">
    <property type="component" value="Chromosome 4"/>
</dbReference>
<evidence type="ECO:0000256" key="1">
    <source>
        <dbReference type="SAM" id="Coils"/>
    </source>
</evidence>
<dbReference type="Gene3D" id="3.30.710.10">
    <property type="entry name" value="Potassium Channel Kv1.1, Chain A"/>
    <property type="match status" value="1"/>
</dbReference>
<name>A0A9N9WYL8_9DIPT</name>
<sequence>MKIKAEYQVASYQDRTLYECYIINNPNNELKNIKIQGQHVAGKNRLDVAAVKFDGCQLTKIPKNLTKIFPNLKFLIIWNSILQKLTKQDLAEYKELEVIDIRYSLLSSLSGDIFEGFKDIKIIYFVGEELQSIEPNIFDGLLSLEMAWLAFIGNLEIYKKGSQSYKEFRQDLSVRFYSSGAGHVESYVKKLEQKVKKFKKIKEDLSGKVYRLEAIQEDLINKNDELKEEKAEMSSTSDFFISFYKDELRSLHRKINKFEEGMLSDLKELIQDEATKDFKIIIGSHEFPVHKILLAIRSPVLAEILKSNPAIKSL</sequence>
<reference evidence="3" key="2">
    <citation type="submission" date="2022-10" db="EMBL/GenBank/DDBJ databases">
        <authorList>
            <consortium name="ENA_rothamsted_submissions"/>
            <consortium name="culmorum"/>
            <person name="King R."/>
        </authorList>
    </citation>
    <scope>NUCLEOTIDE SEQUENCE</scope>
</reference>
<keyword evidence="4" id="KW-1185">Reference proteome</keyword>
<organism evidence="3 4">
    <name type="scientific">Chironomus riparius</name>
    <dbReference type="NCBI Taxonomy" id="315576"/>
    <lineage>
        <taxon>Eukaryota</taxon>
        <taxon>Metazoa</taxon>
        <taxon>Ecdysozoa</taxon>
        <taxon>Arthropoda</taxon>
        <taxon>Hexapoda</taxon>
        <taxon>Insecta</taxon>
        <taxon>Pterygota</taxon>
        <taxon>Neoptera</taxon>
        <taxon>Endopterygota</taxon>
        <taxon>Diptera</taxon>
        <taxon>Nematocera</taxon>
        <taxon>Chironomoidea</taxon>
        <taxon>Chironomidae</taxon>
        <taxon>Chironominae</taxon>
        <taxon>Chironomus</taxon>
    </lineage>
</organism>
<dbReference type="EMBL" id="OU895880">
    <property type="protein sequence ID" value="CAG9811149.1"/>
    <property type="molecule type" value="Genomic_DNA"/>
</dbReference>
<protein>
    <recommendedName>
        <fullName evidence="2">BTB domain-containing protein</fullName>
    </recommendedName>
</protein>
<dbReference type="Pfam" id="PF00651">
    <property type="entry name" value="BTB"/>
    <property type="match status" value="1"/>
</dbReference>
<evidence type="ECO:0000259" key="2">
    <source>
        <dbReference type="PROSITE" id="PS50097"/>
    </source>
</evidence>
<proteinExistence type="predicted"/>
<evidence type="ECO:0000313" key="3">
    <source>
        <dbReference type="EMBL" id="CAG9811149.1"/>
    </source>
</evidence>
<accession>A0A9N9WYL8</accession>
<gene>
    <name evidence="3" type="ORF">CHIRRI_LOCUS13958</name>
</gene>
<dbReference type="InterPro" id="IPR000210">
    <property type="entry name" value="BTB/POZ_dom"/>
</dbReference>
<feature type="domain" description="BTB" evidence="2">
    <location>
        <begin position="276"/>
        <end position="314"/>
    </location>
</feature>
<evidence type="ECO:0000313" key="4">
    <source>
        <dbReference type="Proteomes" id="UP001153620"/>
    </source>
</evidence>
<dbReference type="CDD" id="cd18186">
    <property type="entry name" value="BTB_POZ_ZBTB_KLHL-like"/>
    <property type="match status" value="1"/>
</dbReference>
<keyword evidence="1" id="KW-0175">Coiled coil</keyword>
<dbReference type="Gene3D" id="3.80.10.10">
    <property type="entry name" value="Ribonuclease Inhibitor"/>
    <property type="match status" value="1"/>
</dbReference>
<dbReference type="InterPro" id="IPR032675">
    <property type="entry name" value="LRR_dom_sf"/>
</dbReference>
<dbReference type="PROSITE" id="PS50097">
    <property type="entry name" value="BTB"/>
    <property type="match status" value="1"/>
</dbReference>
<dbReference type="OrthoDB" id="676979at2759"/>
<dbReference type="InterPro" id="IPR011333">
    <property type="entry name" value="SKP1/BTB/POZ_sf"/>
</dbReference>
<dbReference type="SUPFAM" id="SSF52058">
    <property type="entry name" value="L domain-like"/>
    <property type="match status" value="1"/>
</dbReference>
<dbReference type="AlphaFoldDB" id="A0A9N9WYL8"/>